<dbReference type="PANTHER" id="PTHR22894:SF5">
    <property type="entry name" value="RING-TYPE DOMAIN-CONTAINING PROTEIN"/>
    <property type="match status" value="1"/>
</dbReference>
<accession>A0A6A4LEG8</accession>
<keyword evidence="4 5" id="KW-0472">Membrane</keyword>
<dbReference type="InterPro" id="IPR013083">
    <property type="entry name" value="Znf_RING/FYVE/PHD"/>
</dbReference>
<protein>
    <recommendedName>
        <fullName evidence="6">DUF1232 domain-containing protein</fullName>
    </recommendedName>
</protein>
<evidence type="ECO:0000256" key="5">
    <source>
        <dbReference type="SAM" id="Phobius"/>
    </source>
</evidence>
<keyword evidence="2 5" id="KW-0812">Transmembrane</keyword>
<evidence type="ECO:0000256" key="1">
    <source>
        <dbReference type="ARBA" id="ARBA00004127"/>
    </source>
</evidence>
<evidence type="ECO:0000256" key="4">
    <source>
        <dbReference type="ARBA" id="ARBA00023136"/>
    </source>
</evidence>
<feature type="domain" description="DUF1232" evidence="6">
    <location>
        <begin position="272"/>
        <end position="306"/>
    </location>
</feature>
<evidence type="ECO:0000313" key="8">
    <source>
        <dbReference type="Proteomes" id="UP000428333"/>
    </source>
</evidence>
<gene>
    <name evidence="7" type="ORF">C3L33_13200</name>
</gene>
<dbReference type="GO" id="GO:0061630">
    <property type="term" value="F:ubiquitin protein ligase activity"/>
    <property type="evidence" value="ECO:0007669"/>
    <property type="project" value="InterPro"/>
</dbReference>
<reference evidence="7 8" key="1">
    <citation type="journal article" date="2019" name="Genome Biol. Evol.">
        <title>The Rhododendron genome and chromosomal organization provide insight into shared whole-genome duplications across the heath family (Ericaceae).</title>
        <authorList>
            <person name="Soza V.L."/>
            <person name="Lindsley D."/>
            <person name="Waalkes A."/>
            <person name="Ramage E."/>
            <person name="Patwardhan R.P."/>
            <person name="Burton J.N."/>
            <person name="Adey A."/>
            <person name="Kumar A."/>
            <person name="Qiu R."/>
            <person name="Shendure J."/>
            <person name="Hall B."/>
        </authorList>
    </citation>
    <scope>NUCLEOTIDE SEQUENCE [LARGE SCALE GENOMIC DNA]</scope>
    <source>
        <strain evidence="7">RSF 1966-606</strain>
    </source>
</reference>
<evidence type="ECO:0000256" key="3">
    <source>
        <dbReference type="ARBA" id="ARBA00022989"/>
    </source>
</evidence>
<dbReference type="EMBL" id="QEFC01002090">
    <property type="protein sequence ID" value="KAE9454894.1"/>
    <property type="molecule type" value="Genomic_DNA"/>
</dbReference>
<dbReference type="AlphaFoldDB" id="A0A6A4LEG8"/>
<feature type="transmembrane region" description="Helical" evidence="5">
    <location>
        <begin position="302"/>
        <end position="322"/>
    </location>
</feature>
<comment type="subcellular location">
    <subcellularLocation>
        <location evidence="1">Endomembrane system</location>
        <topology evidence="1">Multi-pass membrane protein</topology>
    </subcellularLocation>
</comment>
<evidence type="ECO:0000313" key="7">
    <source>
        <dbReference type="EMBL" id="KAE9454894.1"/>
    </source>
</evidence>
<dbReference type="Pfam" id="PF06803">
    <property type="entry name" value="DUF1232"/>
    <property type="match status" value="1"/>
</dbReference>
<feature type="transmembrane region" description="Helical" evidence="5">
    <location>
        <begin position="270"/>
        <end position="296"/>
    </location>
</feature>
<dbReference type="GO" id="GO:0012505">
    <property type="term" value="C:endomembrane system"/>
    <property type="evidence" value="ECO:0007669"/>
    <property type="project" value="UniProtKB-SubCell"/>
</dbReference>
<comment type="caution">
    <text evidence="7">The sequence shown here is derived from an EMBL/GenBank/DDBJ whole genome shotgun (WGS) entry which is preliminary data.</text>
</comment>
<name>A0A6A4LEG8_9ERIC</name>
<keyword evidence="8" id="KW-1185">Reference proteome</keyword>
<dbReference type="Proteomes" id="UP000428333">
    <property type="component" value="Linkage Group LG08"/>
</dbReference>
<evidence type="ECO:0000259" key="6">
    <source>
        <dbReference type="Pfam" id="PF06803"/>
    </source>
</evidence>
<dbReference type="OrthoDB" id="9049620at2759"/>
<dbReference type="Gene3D" id="3.30.40.10">
    <property type="entry name" value="Zinc/RING finger domain, C3HC4 (zinc finger)"/>
    <property type="match status" value="1"/>
</dbReference>
<dbReference type="InterPro" id="IPR010652">
    <property type="entry name" value="DUF1232"/>
</dbReference>
<organism evidence="7 8">
    <name type="scientific">Rhododendron williamsianum</name>
    <dbReference type="NCBI Taxonomy" id="262921"/>
    <lineage>
        <taxon>Eukaryota</taxon>
        <taxon>Viridiplantae</taxon>
        <taxon>Streptophyta</taxon>
        <taxon>Embryophyta</taxon>
        <taxon>Tracheophyta</taxon>
        <taxon>Spermatophyta</taxon>
        <taxon>Magnoliopsida</taxon>
        <taxon>eudicotyledons</taxon>
        <taxon>Gunneridae</taxon>
        <taxon>Pentapetalae</taxon>
        <taxon>asterids</taxon>
        <taxon>Ericales</taxon>
        <taxon>Ericaceae</taxon>
        <taxon>Ericoideae</taxon>
        <taxon>Rhodoreae</taxon>
        <taxon>Rhododendron</taxon>
    </lineage>
</organism>
<dbReference type="PANTHER" id="PTHR22894">
    <property type="entry name" value="RING-TYPE DOMAIN-CONTAINING PROTEIN"/>
    <property type="match status" value="1"/>
</dbReference>
<sequence>MEVPTNDCCSICHGNFHVPCQANCSHWFCGSSNYTPYPFVFPFENEIKYNCPGKWQIPRSASINVYLVCFGASPYSGNCILQVWNYGSAFQPCSCPLCRRQINLLIPTDAASQQRNNSEVAEVLGKIERYNRHFGARSNGLIQYANELNDILFSNADSTVVVSSYVLFCDNVEPSKIIQFFCSRTIILMLVLESCILPSKPLLLSWNLFICNPMKLYNSDFYKLRMQQISKLMHDFFLQRFRDLPFLLRRLSRDILDPQRSLPFVIRTRVYLSMFLSAIYILSPVDIIPEGIVGVIGLLDDALIALICFLHIATLYRSVLVFRHGGS</sequence>
<evidence type="ECO:0000256" key="2">
    <source>
        <dbReference type="ARBA" id="ARBA00022692"/>
    </source>
</evidence>
<dbReference type="InterPro" id="IPR038896">
    <property type="entry name" value="RNF170"/>
</dbReference>
<feature type="non-terminal residue" evidence="7">
    <location>
        <position position="1"/>
    </location>
</feature>
<proteinExistence type="predicted"/>
<keyword evidence="3 5" id="KW-1133">Transmembrane helix</keyword>